<keyword evidence="3" id="KW-1185">Reference proteome</keyword>
<dbReference type="Gene3D" id="3.90.1200.10">
    <property type="match status" value="1"/>
</dbReference>
<evidence type="ECO:0000313" key="3">
    <source>
        <dbReference type="Proteomes" id="UP000570678"/>
    </source>
</evidence>
<dbReference type="Proteomes" id="UP000570678">
    <property type="component" value="Unassembled WGS sequence"/>
</dbReference>
<accession>A0A846YBV3</accession>
<dbReference type="SUPFAM" id="SSF56112">
    <property type="entry name" value="Protein kinase-like (PK-like)"/>
    <property type="match status" value="1"/>
</dbReference>
<evidence type="ECO:0000313" key="2">
    <source>
        <dbReference type="EMBL" id="NKY55234.1"/>
    </source>
</evidence>
<dbReference type="InterPro" id="IPR002575">
    <property type="entry name" value="Aminoglycoside_PTrfase"/>
</dbReference>
<name>A0A846YBV3_9NOCA</name>
<evidence type="ECO:0000259" key="1">
    <source>
        <dbReference type="Pfam" id="PF01636"/>
    </source>
</evidence>
<dbReference type="InterPro" id="IPR011009">
    <property type="entry name" value="Kinase-like_dom_sf"/>
</dbReference>
<comment type="caution">
    <text evidence="2">The sequence shown here is derived from an EMBL/GenBank/DDBJ whole genome shotgun (WGS) entry which is preliminary data.</text>
</comment>
<organism evidence="2 3">
    <name type="scientific">Nocardia flavorosea</name>
    <dbReference type="NCBI Taxonomy" id="53429"/>
    <lineage>
        <taxon>Bacteria</taxon>
        <taxon>Bacillati</taxon>
        <taxon>Actinomycetota</taxon>
        <taxon>Actinomycetes</taxon>
        <taxon>Mycobacteriales</taxon>
        <taxon>Nocardiaceae</taxon>
        <taxon>Nocardia</taxon>
    </lineage>
</organism>
<proteinExistence type="predicted"/>
<feature type="domain" description="Aminoglycoside phosphotransferase" evidence="1">
    <location>
        <begin position="42"/>
        <end position="235"/>
    </location>
</feature>
<dbReference type="GO" id="GO:0016740">
    <property type="term" value="F:transferase activity"/>
    <property type="evidence" value="ECO:0007669"/>
    <property type="project" value="UniProtKB-KW"/>
</dbReference>
<reference evidence="2 3" key="1">
    <citation type="submission" date="2020-04" db="EMBL/GenBank/DDBJ databases">
        <title>MicrobeNet Type strains.</title>
        <authorList>
            <person name="Nicholson A.C."/>
        </authorList>
    </citation>
    <scope>NUCLEOTIDE SEQUENCE [LARGE SCALE GENOMIC DNA]</scope>
    <source>
        <strain evidence="2 3">JCM 3332</strain>
    </source>
</reference>
<dbReference type="Pfam" id="PF01636">
    <property type="entry name" value="APH"/>
    <property type="match status" value="1"/>
</dbReference>
<sequence>MTPASASADILRRAAAAAGIDPTDAAPLRTGSNDIFELRNGIIARIGKPNSIDTAERELQVSRWLNVSGIPTVEASESRYRPTVVDNRPVTWWRLIPDHRPSTPAELGAALRRLHVLDPPTTFELPQYQPFARVLEELSAATAIGDEDQKWLIQHYSTLRQQYEQLPPAERKAVIHGDAWQGNLIVSHSGTPVFLDLDKVSIGRPEWDLVQLAVDHTDFTRLTAADYRSFVAAYGGHDMTTSTMFRLFADIQEIRWTTFAIGLSHRDESARAEAAHRIACLRGYIAKPWVWNAL</sequence>
<dbReference type="AlphaFoldDB" id="A0A846YBV3"/>
<dbReference type="RefSeq" id="WP_063915764.1">
    <property type="nucleotide sequence ID" value="NZ_JAAXOT010000001.1"/>
</dbReference>
<protein>
    <submittedName>
        <fullName evidence="2">Phosphotransferase</fullName>
    </submittedName>
</protein>
<keyword evidence="2" id="KW-0808">Transferase</keyword>
<dbReference type="EMBL" id="JAAXOT010000001">
    <property type="protein sequence ID" value="NKY55234.1"/>
    <property type="molecule type" value="Genomic_DNA"/>
</dbReference>
<gene>
    <name evidence="2" type="ORF">HGA15_03455</name>
</gene>